<accession>A0A7Z0CLC7</accession>
<gene>
    <name evidence="2" type="ORF">BJ993_002214</name>
</gene>
<evidence type="ECO:0000313" key="3">
    <source>
        <dbReference type="Proteomes" id="UP000562045"/>
    </source>
</evidence>
<reference evidence="2 3" key="1">
    <citation type="submission" date="2020-07" db="EMBL/GenBank/DDBJ databases">
        <title>Sequencing the genomes of 1000 actinobacteria strains.</title>
        <authorList>
            <person name="Klenk H.-P."/>
        </authorList>
    </citation>
    <scope>NUCLEOTIDE SEQUENCE [LARGE SCALE GENOMIC DNA]</scope>
    <source>
        <strain evidence="2 3">DSM 15131</strain>
    </source>
</reference>
<feature type="transmembrane region" description="Helical" evidence="1">
    <location>
        <begin position="12"/>
        <end position="34"/>
    </location>
</feature>
<feature type="transmembrane region" description="Helical" evidence="1">
    <location>
        <begin position="40"/>
        <end position="65"/>
    </location>
</feature>
<dbReference type="Proteomes" id="UP000562045">
    <property type="component" value="Unassembled WGS sequence"/>
</dbReference>
<keyword evidence="1" id="KW-0472">Membrane</keyword>
<keyword evidence="1" id="KW-0812">Transmembrane</keyword>
<name>A0A7Z0CLC7_9ACTN</name>
<evidence type="ECO:0000313" key="2">
    <source>
        <dbReference type="EMBL" id="NYI45134.1"/>
    </source>
</evidence>
<dbReference type="AlphaFoldDB" id="A0A7Z0CLC7"/>
<sequence>MSSTGHRHTARASALVTALLVGLLTALSSTLLAMGTDAPLAAGIAMLAMAVAALVGTMAGGILALRPATWPGSRQPVPALASLVTDPVRHPVRPRAPGTV</sequence>
<dbReference type="RefSeq" id="WP_179648839.1">
    <property type="nucleotide sequence ID" value="NZ_JACBZM010000001.1"/>
</dbReference>
<keyword evidence="1" id="KW-1133">Transmembrane helix</keyword>
<comment type="caution">
    <text evidence="2">The sequence shown here is derived from an EMBL/GenBank/DDBJ whole genome shotgun (WGS) entry which is preliminary data.</text>
</comment>
<evidence type="ECO:0000256" key="1">
    <source>
        <dbReference type="SAM" id="Phobius"/>
    </source>
</evidence>
<protein>
    <submittedName>
        <fullName evidence="2">Uncharacterized protein</fullName>
    </submittedName>
</protein>
<proteinExistence type="predicted"/>
<organism evidence="2 3">
    <name type="scientific">Nocardioides aromaticivorans</name>
    <dbReference type="NCBI Taxonomy" id="200618"/>
    <lineage>
        <taxon>Bacteria</taxon>
        <taxon>Bacillati</taxon>
        <taxon>Actinomycetota</taxon>
        <taxon>Actinomycetes</taxon>
        <taxon>Propionibacteriales</taxon>
        <taxon>Nocardioidaceae</taxon>
        <taxon>Nocardioides</taxon>
    </lineage>
</organism>
<dbReference type="EMBL" id="JACBZM010000001">
    <property type="protein sequence ID" value="NYI45134.1"/>
    <property type="molecule type" value="Genomic_DNA"/>
</dbReference>